<name>A0A2T5GP80_9SPHN</name>
<reference evidence="7 8" key="1">
    <citation type="submission" date="2018-04" db="EMBL/GenBank/DDBJ databases">
        <title>Genomic Encyclopedia of Type Strains, Phase III (KMG-III): the genomes of soil and plant-associated and newly described type strains.</title>
        <authorList>
            <person name="Whitman W."/>
        </authorList>
    </citation>
    <scope>NUCLEOTIDE SEQUENCE [LARGE SCALE GENOMIC DNA]</scope>
    <source>
        <strain evidence="7 8">MA101b</strain>
    </source>
</reference>
<dbReference type="SUPFAM" id="SSF53448">
    <property type="entry name" value="Nucleotide-diphospho-sugar transferases"/>
    <property type="match status" value="1"/>
</dbReference>
<evidence type="ECO:0000256" key="1">
    <source>
        <dbReference type="ARBA" id="ARBA00004236"/>
    </source>
</evidence>
<evidence type="ECO:0000256" key="2">
    <source>
        <dbReference type="ARBA" id="ARBA00022475"/>
    </source>
</evidence>
<evidence type="ECO:0000259" key="6">
    <source>
        <dbReference type="Pfam" id="PF00535"/>
    </source>
</evidence>
<evidence type="ECO:0000313" key="7">
    <source>
        <dbReference type="EMBL" id="PTQ61117.1"/>
    </source>
</evidence>
<evidence type="ECO:0000256" key="5">
    <source>
        <dbReference type="ARBA" id="ARBA00023136"/>
    </source>
</evidence>
<organism evidence="7 8">
    <name type="scientific">Sphingomonas aurantiaca</name>
    <dbReference type="NCBI Taxonomy" id="185949"/>
    <lineage>
        <taxon>Bacteria</taxon>
        <taxon>Pseudomonadati</taxon>
        <taxon>Pseudomonadota</taxon>
        <taxon>Alphaproteobacteria</taxon>
        <taxon>Sphingomonadales</taxon>
        <taxon>Sphingomonadaceae</taxon>
        <taxon>Sphingomonas</taxon>
    </lineage>
</organism>
<dbReference type="InterPro" id="IPR001173">
    <property type="entry name" value="Glyco_trans_2-like"/>
</dbReference>
<dbReference type="GO" id="GO:0005886">
    <property type="term" value="C:plasma membrane"/>
    <property type="evidence" value="ECO:0007669"/>
    <property type="project" value="UniProtKB-SubCell"/>
</dbReference>
<evidence type="ECO:0000256" key="4">
    <source>
        <dbReference type="ARBA" id="ARBA00022679"/>
    </source>
</evidence>
<comment type="caution">
    <text evidence="7">The sequence shown here is derived from an EMBL/GenBank/DDBJ whole genome shotgun (WGS) entry which is preliminary data.</text>
</comment>
<sequence length="325" mass="34297">MTPVPFCVCVPARNESQRLPVLLDALAAQRIAGRIPVALCINNSDDDSVAVVEQHACRHAERLDIIVDACTLPPSLAHAGGARGQAMEMGYRHVSSAAGGVGVLISTDADCRPPAEWIAANLAAISAGADIVGGRIILDDAEPIDPAIARMRDRFDRYWAAVRAIEDASDPSPHDPPPRHGDHTGASIAIDAALYRAIGGVPPIASGEDRSMVINAVAAGGRLVHPPSVWTRVSARTEGRAAGGMAIAMAELAETVDRGIDPYVPAFEHWRARALWRRATRTAYGVAEMLAREADLPPMPADMSLPACPPEHDVSRLRVAAPAAS</sequence>
<dbReference type="Pfam" id="PF00535">
    <property type="entry name" value="Glycos_transf_2"/>
    <property type="match status" value="1"/>
</dbReference>
<dbReference type="EMBL" id="QAOG01000002">
    <property type="protein sequence ID" value="PTQ61117.1"/>
    <property type="molecule type" value="Genomic_DNA"/>
</dbReference>
<comment type="subcellular location">
    <subcellularLocation>
        <location evidence="1">Cell membrane</location>
    </subcellularLocation>
</comment>
<dbReference type="InterPro" id="IPR029044">
    <property type="entry name" value="Nucleotide-diphossugar_trans"/>
</dbReference>
<dbReference type="PANTHER" id="PTHR43646:SF2">
    <property type="entry name" value="GLYCOSYLTRANSFERASE 2-LIKE DOMAIN-CONTAINING PROTEIN"/>
    <property type="match status" value="1"/>
</dbReference>
<accession>A0A2T5GP80</accession>
<keyword evidence="4 7" id="KW-0808">Transferase</keyword>
<dbReference type="Gene3D" id="3.90.550.10">
    <property type="entry name" value="Spore Coat Polysaccharide Biosynthesis Protein SpsA, Chain A"/>
    <property type="match status" value="1"/>
</dbReference>
<dbReference type="AlphaFoldDB" id="A0A2T5GP80"/>
<keyword evidence="2" id="KW-1003">Cell membrane</keyword>
<feature type="domain" description="Glycosyltransferase 2-like" evidence="6">
    <location>
        <begin position="7"/>
        <end position="142"/>
    </location>
</feature>
<dbReference type="PANTHER" id="PTHR43646">
    <property type="entry name" value="GLYCOSYLTRANSFERASE"/>
    <property type="match status" value="1"/>
</dbReference>
<dbReference type="Proteomes" id="UP000244189">
    <property type="component" value="Unassembled WGS sequence"/>
</dbReference>
<keyword evidence="3" id="KW-0328">Glycosyltransferase</keyword>
<protein>
    <submittedName>
        <fullName evidence="7">Glycosyl transferase family 2</fullName>
    </submittedName>
</protein>
<keyword evidence="8" id="KW-1185">Reference proteome</keyword>
<dbReference type="GO" id="GO:0016757">
    <property type="term" value="F:glycosyltransferase activity"/>
    <property type="evidence" value="ECO:0007669"/>
    <property type="project" value="UniProtKB-KW"/>
</dbReference>
<evidence type="ECO:0000256" key="3">
    <source>
        <dbReference type="ARBA" id="ARBA00022676"/>
    </source>
</evidence>
<evidence type="ECO:0000313" key="8">
    <source>
        <dbReference type="Proteomes" id="UP000244189"/>
    </source>
</evidence>
<keyword evidence="5" id="KW-0472">Membrane</keyword>
<proteinExistence type="predicted"/>
<dbReference type="RefSeq" id="WP_244185206.1">
    <property type="nucleotide sequence ID" value="NZ_QAOG01000002.1"/>
</dbReference>
<gene>
    <name evidence="7" type="ORF">C8J26_1440</name>
</gene>